<comment type="caution">
    <text evidence="1">The sequence shown here is derived from an EMBL/GenBank/DDBJ whole genome shotgun (WGS) entry which is preliminary data.</text>
</comment>
<reference evidence="1" key="1">
    <citation type="submission" date="2020-11" db="EMBL/GenBank/DDBJ databases">
        <authorList>
            <consortium name="DOE Joint Genome Institute"/>
            <person name="Ahrendt S."/>
            <person name="Riley R."/>
            <person name="Andreopoulos W."/>
            <person name="Labutti K."/>
            <person name="Pangilinan J."/>
            <person name="Ruiz-Duenas F.J."/>
            <person name="Barrasa J.M."/>
            <person name="Sanchez-Garcia M."/>
            <person name="Camarero S."/>
            <person name="Miyauchi S."/>
            <person name="Serrano A."/>
            <person name="Linde D."/>
            <person name="Babiker R."/>
            <person name="Drula E."/>
            <person name="Ayuso-Fernandez I."/>
            <person name="Pacheco R."/>
            <person name="Padilla G."/>
            <person name="Ferreira P."/>
            <person name="Barriuso J."/>
            <person name="Kellner H."/>
            <person name="Castanera R."/>
            <person name="Alfaro M."/>
            <person name="Ramirez L."/>
            <person name="Pisabarro A.G."/>
            <person name="Kuo A."/>
            <person name="Tritt A."/>
            <person name="Lipzen A."/>
            <person name="He G."/>
            <person name="Yan M."/>
            <person name="Ng V."/>
            <person name="Cullen D."/>
            <person name="Martin F."/>
            <person name="Rosso M.-N."/>
            <person name="Henrissat B."/>
            <person name="Hibbett D."/>
            <person name="Martinez A.T."/>
            <person name="Grigoriev I.V."/>
        </authorList>
    </citation>
    <scope>NUCLEOTIDE SEQUENCE</scope>
    <source>
        <strain evidence="1">CIRM-BRFM 674</strain>
    </source>
</reference>
<evidence type="ECO:0000313" key="1">
    <source>
        <dbReference type="EMBL" id="KAF9478685.1"/>
    </source>
</evidence>
<proteinExistence type="predicted"/>
<gene>
    <name evidence="1" type="ORF">BDN70DRAFT_879707</name>
</gene>
<dbReference type="AlphaFoldDB" id="A0A9P5Z2Q1"/>
<organism evidence="1 2">
    <name type="scientific">Pholiota conissans</name>
    <dbReference type="NCBI Taxonomy" id="109636"/>
    <lineage>
        <taxon>Eukaryota</taxon>
        <taxon>Fungi</taxon>
        <taxon>Dikarya</taxon>
        <taxon>Basidiomycota</taxon>
        <taxon>Agaricomycotina</taxon>
        <taxon>Agaricomycetes</taxon>
        <taxon>Agaricomycetidae</taxon>
        <taxon>Agaricales</taxon>
        <taxon>Agaricineae</taxon>
        <taxon>Strophariaceae</taxon>
        <taxon>Pholiota</taxon>
    </lineage>
</organism>
<evidence type="ECO:0000313" key="2">
    <source>
        <dbReference type="Proteomes" id="UP000807469"/>
    </source>
</evidence>
<dbReference type="EMBL" id="MU155229">
    <property type="protein sequence ID" value="KAF9478685.1"/>
    <property type="molecule type" value="Genomic_DNA"/>
</dbReference>
<dbReference type="Proteomes" id="UP000807469">
    <property type="component" value="Unassembled WGS sequence"/>
</dbReference>
<name>A0A9P5Z2Q1_9AGAR</name>
<sequence length="115" mass="12885">MTALRNRAEERAKYMPISISEDDIANVSGNAPSYLKEAALRWYIVLNGRPGFRGFGFVTRQRVRVTEVSLEPSVDDPEKISAKMVTELEVTPDMCNVDGILEQGCMCGLMDEARR</sequence>
<keyword evidence="2" id="KW-1185">Reference proteome</keyword>
<dbReference type="OrthoDB" id="2831072at2759"/>
<protein>
    <submittedName>
        <fullName evidence="1">Uncharacterized protein</fullName>
    </submittedName>
</protein>
<accession>A0A9P5Z2Q1</accession>